<keyword evidence="4" id="KW-1185">Reference proteome</keyword>
<sequence>MAWGHYPPAMEVLVGMFAVTAVLIAAMLLIVSRRSRSRSTLDPSRDLHQGFPDDKNPSSVGGHLVDTPGSNF</sequence>
<reference evidence="3 4" key="1">
    <citation type="submission" date="2021-01" db="EMBL/GenBank/DDBJ databases">
        <title>Whole genome shotgun sequence of Catellatospora bangladeshensis NBRC 107357.</title>
        <authorList>
            <person name="Komaki H."/>
            <person name="Tamura T."/>
        </authorList>
    </citation>
    <scope>NUCLEOTIDE SEQUENCE [LARGE SCALE GENOMIC DNA]</scope>
    <source>
        <strain evidence="3 4">NBRC 107357</strain>
    </source>
</reference>
<feature type="region of interest" description="Disordered" evidence="1">
    <location>
        <begin position="34"/>
        <end position="72"/>
    </location>
</feature>
<comment type="caution">
    <text evidence="3">The sequence shown here is derived from an EMBL/GenBank/DDBJ whole genome shotgun (WGS) entry which is preliminary data.</text>
</comment>
<accession>A0A8J3NLF0</accession>
<keyword evidence="2" id="KW-0472">Membrane</keyword>
<keyword evidence="2" id="KW-1133">Transmembrane helix</keyword>
<evidence type="ECO:0000256" key="1">
    <source>
        <dbReference type="SAM" id="MobiDB-lite"/>
    </source>
</evidence>
<evidence type="ECO:0000256" key="2">
    <source>
        <dbReference type="SAM" id="Phobius"/>
    </source>
</evidence>
<keyword evidence="2" id="KW-0812">Transmembrane</keyword>
<gene>
    <name evidence="3" type="ORF">Cba03nite_51350</name>
</gene>
<evidence type="ECO:0000313" key="4">
    <source>
        <dbReference type="Proteomes" id="UP000601223"/>
    </source>
</evidence>
<proteinExistence type="predicted"/>
<name>A0A8J3NLF0_9ACTN</name>
<feature type="compositionally biased region" description="Basic and acidic residues" evidence="1">
    <location>
        <begin position="43"/>
        <end position="56"/>
    </location>
</feature>
<dbReference type="AlphaFoldDB" id="A0A8J3NLF0"/>
<evidence type="ECO:0000313" key="3">
    <source>
        <dbReference type="EMBL" id="GIF83786.1"/>
    </source>
</evidence>
<dbReference type="EMBL" id="BONF01000031">
    <property type="protein sequence ID" value="GIF83786.1"/>
    <property type="molecule type" value="Genomic_DNA"/>
</dbReference>
<organism evidence="3 4">
    <name type="scientific">Catellatospora bangladeshensis</name>
    <dbReference type="NCBI Taxonomy" id="310355"/>
    <lineage>
        <taxon>Bacteria</taxon>
        <taxon>Bacillati</taxon>
        <taxon>Actinomycetota</taxon>
        <taxon>Actinomycetes</taxon>
        <taxon>Micromonosporales</taxon>
        <taxon>Micromonosporaceae</taxon>
        <taxon>Catellatospora</taxon>
    </lineage>
</organism>
<feature type="transmembrane region" description="Helical" evidence="2">
    <location>
        <begin position="12"/>
        <end position="31"/>
    </location>
</feature>
<dbReference type="Proteomes" id="UP000601223">
    <property type="component" value="Unassembled WGS sequence"/>
</dbReference>
<protein>
    <submittedName>
        <fullName evidence="3">Uncharacterized protein</fullName>
    </submittedName>
</protein>